<organism evidence="3 4">
    <name type="scientific">Tulasnella calospora MUT 4182</name>
    <dbReference type="NCBI Taxonomy" id="1051891"/>
    <lineage>
        <taxon>Eukaryota</taxon>
        <taxon>Fungi</taxon>
        <taxon>Dikarya</taxon>
        <taxon>Basidiomycota</taxon>
        <taxon>Agaricomycotina</taxon>
        <taxon>Agaricomycetes</taxon>
        <taxon>Cantharellales</taxon>
        <taxon>Tulasnellaceae</taxon>
        <taxon>Tulasnella</taxon>
    </lineage>
</organism>
<keyword evidence="4" id="KW-1185">Reference proteome</keyword>
<dbReference type="HOGENOM" id="CLU_028281_0_1_1"/>
<name>A0A0C3QBW7_9AGAM</name>
<evidence type="ECO:0000313" key="3">
    <source>
        <dbReference type="EMBL" id="KIO28085.1"/>
    </source>
</evidence>
<protein>
    <recommendedName>
        <fullName evidence="2">SET domain-containing protein</fullName>
    </recommendedName>
</protein>
<feature type="domain" description="SET" evidence="2">
    <location>
        <begin position="47"/>
        <end position="189"/>
    </location>
</feature>
<dbReference type="Gene3D" id="1.25.40.10">
    <property type="entry name" value="Tetratricopeptide repeat domain"/>
    <property type="match status" value="1"/>
</dbReference>
<reference evidence="3 4" key="1">
    <citation type="submission" date="2014-04" db="EMBL/GenBank/DDBJ databases">
        <authorList>
            <consortium name="DOE Joint Genome Institute"/>
            <person name="Kuo A."/>
            <person name="Girlanda M."/>
            <person name="Perotto S."/>
            <person name="Kohler A."/>
            <person name="Nagy L.G."/>
            <person name="Floudas D."/>
            <person name="Copeland A."/>
            <person name="Barry K.W."/>
            <person name="Cichocki N."/>
            <person name="Veneault-Fourrey C."/>
            <person name="LaButti K."/>
            <person name="Lindquist E.A."/>
            <person name="Lipzen A."/>
            <person name="Lundell T."/>
            <person name="Morin E."/>
            <person name="Murat C."/>
            <person name="Sun H."/>
            <person name="Tunlid A."/>
            <person name="Henrissat B."/>
            <person name="Grigoriev I.V."/>
            <person name="Hibbett D.S."/>
            <person name="Martin F."/>
            <person name="Nordberg H.P."/>
            <person name="Cantor M.N."/>
            <person name="Hua S.X."/>
        </authorList>
    </citation>
    <scope>NUCLEOTIDE SEQUENCE [LARGE SCALE GENOMIC DNA]</scope>
    <source>
        <strain evidence="3 4">MUT 4182</strain>
    </source>
</reference>
<feature type="signal peptide" evidence="1">
    <location>
        <begin position="1"/>
        <end position="21"/>
    </location>
</feature>
<dbReference type="PANTHER" id="PTHR47332">
    <property type="entry name" value="SET DOMAIN-CONTAINING PROTEIN 5"/>
    <property type="match status" value="1"/>
</dbReference>
<keyword evidence="1" id="KW-0732">Signal</keyword>
<dbReference type="Gene3D" id="2.170.270.10">
    <property type="entry name" value="SET domain"/>
    <property type="match status" value="1"/>
</dbReference>
<dbReference type="OrthoDB" id="265717at2759"/>
<evidence type="ECO:0000256" key="1">
    <source>
        <dbReference type="SAM" id="SignalP"/>
    </source>
</evidence>
<proteinExistence type="predicted"/>
<feature type="chain" id="PRO_5002168711" description="SET domain-containing protein" evidence="1">
    <location>
        <begin position="22"/>
        <end position="350"/>
    </location>
</feature>
<reference evidence="4" key="2">
    <citation type="submission" date="2015-01" db="EMBL/GenBank/DDBJ databases">
        <title>Evolutionary Origins and Diversification of the Mycorrhizal Mutualists.</title>
        <authorList>
            <consortium name="DOE Joint Genome Institute"/>
            <consortium name="Mycorrhizal Genomics Consortium"/>
            <person name="Kohler A."/>
            <person name="Kuo A."/>
            <person name="Nagy L.G."/>
            <person name="Floudas D."/>
            <person name="Copeland A."/>
            <person name="Barry K.W."/>
            <person name="Cichocki N."/>
            <person name="Veneault-Fourrey C."/>
            <person name="LaButti K."/>
            <person name="Lindquist E.A."/>
            <person name="Lipzen A."/>
            <person name="Lundell T."/>
            <person name="Morin E."/>
            <person name="Murat C."/>
            <person name="Riley R."/>
            <person name="Ohm R."/>
            <person name="Sun H."/>
            <person name="Tunlid A."/>
            <person name="Henrissat B."/>
            <person name="Grigoriev I.V."/>
            <person name="Hibbett D.S."/>
            <person name="Martin F."/>
        </authorList>
    </citation>
    <scope>NUCLEOTIDE SEQUENCE [LARGE SCALE GENOMIC DNA]</scope>
    <source>
        <strain evidence="4">MUT 4182</strain>
    </source>
</reference>
<evidence type="ECO:0000259" key="2">
    <source>
        <dbReference type="PROSITE" id="PS50280"/>
    </source>
</evidence>
<dbReference type="CDD" id="cd20071">
    <property type="entry name" value="SET_SMYD"/>
    <property type="match status" value="1"/>
</dbReference>
<sequence length="350" mass="38860">MYQALLAVIVIALAVLYASYGSGTKATTGSAAAFNSPIVANKTEPTSGVYEVVDIPDRGKGMIARRDIKRGELILTDEEILRYFPEPEEDPIEHLWFQMTNLTWEQVNEIQSLSYPPATPPRGVPLAIMMTNGYVAGHSMALFPKAARMNHACAGGMNVAYNWRDTDGKLYMHALQDISQGEELFTSYINTKAPREARMKTLKEDYHFDCNCPVCSLPDELSKASDERLSKLQTLFEQLQGWNDDSIDGKQTMDIVNQIWDISLQENYVNELGEIAAIASMVATAHSDMDAATNWNRLAAKWLGIAFGKDSLQAKMSERWIDQPQAHPAYGKKEAMVVGGPIDVAMKSLE</sequence>
<dbReference type="InterPro" id="IPR011990">
    <property type="entry name" value="TPR-like_helical_dom_sf"/>
</dbReference>
<gene>
    <name evidence="3" type="ORF">M407DRAFT_72309</name>
</gene>
<evidence type="ECO:0000313" key="4">
    <source>
        <dbReference type="Proteomes" id="UP000054248"/>
    </source>
</evidence>
<dbReference type="SUPFAM" id="SSF82199">
    <property type="entry name" value="SET domain"/>
    <property type="match status" value="1"/>
</dbReference>
<dbReference type="PANTHER" id="PTHR47332:SF4">
    <property type="entry name" value="SET DOMAIN-CONTAINING PROTEIN 5"/>
    <property type="match status" value="1"/>
</dbReference>
<accession>A0A0C3QBW7</accession>
<dbReference type="Proteomes" id="UP000054248">
    <property type="component" value="Unassembled WGS sequence"/>
</dbReference>
<dbReference type="STRING" id="1051891.A0A0C3QBW7"/>
<dbReference type="AlphaFoldDB" id="A0A0C3QBW7"/>
<dbReference type="EMBL" id="KN822999">
    <property type="protein sequence ID" value="KIO28085.1"/>
    <property type="molecule type" value="Genomic_DNA"/>
</dbReference>
<dbReference type="InterPro" id="IPR053185">
    <property type="entry name" value="SET_domain_protein"/>
</dbReference>
<dbReference type="InterPro" id="IPR046341">
    <property type="entry name" value="SET_dom_sf"/>
</dbReference>
<dbReference type="PROSITE" id="PS50280">
    <property type="entry name" value="SET"/>
    <property type="match status" value="1"/>
</dbReference>
<dbReference type="InterPro" id="IPR001214">
    <property type="entry name" value="SET_dom"/>
</dbReference>
<dbReference type="Pfam" id="PF00856">
    <property type="entry name" value="SET"/>
    <property type="match status" value="1"/>
</dbReference>